<comment type="caution">
    <text evidence="13">The sequence shown here is derived from an EMBL/GenBank/DDBJ whole genome shotgun (WGS) entry which is preliminary data.</text>
</comment>
<evidence type="ECO:0000313" key="13">
    <source>
        <dbReference type="EMBL" id="MDQ0215300.1"/>
    </source>
</evidence>
<dbReference type="AlphaFoldDB" id="A0AAJ1T5X4"/>
<evidence type="ECO:0000256" key="4">
    <source>
        <dbReference type="ARBA" id="ARBA00022525"/>
    </source>
</evidence>
<evidence type="ECO:0000256" key="3">
    <source>
        <dbReference type="ARBA" id="ARBA00011073"/>
    </source>
</evidence>
<evidence type="ECO:0000256" key="5">
    <source>
        <dbReference type="ARBA" id="ARBA00022670"/>
    </source>
</evidence>
<organism evidence="13 14">
    <name type="scientific">Oikeobacillus pervagus</name>
    <dbReference type="NCBI Taxonomy" id="1325931"/>
    <lineage>
        <taxon>Bacteria</taxon>
        <taxon>Bacillati</taxon>
        <taxon>Bacillota</taxon>
        <taxon>Bacilli</taxon>
        <taxon>Bacillales</taxon>
        <taxon>Bacillaceae</taxon>
        <taxon>Oikeobacillus</taxon>
    </lineage>
</organism>
<feature type="active site" description="Charge relay system" evidence="10">
    <location>
        <position position="236"/>
    </location>
</feature>
<comment type="cofactor">
    <cofactor evidence="1">
        <name>Ca(2+)</name>
        <dbReference type="ChEBI" id="CHEBI:29108"/>
    </cofactor>
</comment>
<dbReference type="InterPro" id="IPR001119">
    <property type="entry name" value="SLH_dom"/>
</dbReference>
<dbReference type="Gene3D" id="3.40.50.200">
    <property type="entry name" value="Peptidase S8/S53 domain"/>
    <property type="match status" value="1"/>
</dbReference>
<dbReference type="PROSITE" id="PS00137">
    <property type="entry name" value="SUBTILASE_HIS"/>
    <property type="match status" value="1"/>
</dbReference>
<dbReference type="PANTHER" id="PTHR43806">
    <property type="entry name" value="PEPTIDASE S8"/>
    <property type="match status" value="1"/>
</dbReference>
<protein>
    <recommendedName>
        <fullName evidence="12">SLH domain-containing protein</fullName>
    </recommendedName>
</protein>
<proteinExistence type="inferred from homology"/>
<keyword evidence="7 10" id="KW-0378">Hydrolase</keyword>
<keyword evidence="9" id="KW-0106">Calcium</keyword>
<evidence type="ECO:0000256" key="11">
    <source>
        <dbReference type="SAM" id="SignalP"/>
    </source>
</evidence>
<comment type="subcellular location">
    <subcellularLocation>
        <location evidence="2">Secreted</location>
    </subcellularLocation>
</comment>
<dbReference type="Pfam" id="PF00082">
    <property type="entry name" value="Peptidase_S8"/>
    <property type="match status" value="1"/>
</dbReference>
<keyword evidence="4" id="KW-0964">Secreted</keyword>
<feature type="active site" description="Charge relay system" evidence="10">
    <location>
        <position position="270"/>
    </location>
</feature>
<dbReference type="Proteomes" id="UP001237207">
    <property type="component" value="Unassembled WGS sequence"/>
</dbReference>
<dbReference type="InterPro" id="IPR000209">
    <property type="entry name" value="Peptidase_S8/S53_dom"/>
</dbReference>
<dbReference type="InterPro" id="IPR036852">
    <property type="entry name" value="Peptidase_S8/S53_dom_sf"/>
</dbReference>
<dbReference type="RefSeq" id="WP_307257295.1">
    <property type="nucleotide sequence ID" value="NZ_JAUSUC010000017.1"/>
</dbReference>
<evidence type="ECO:0000256" key="2">
    <source>
        <dbReference type="ARBA" id="ARBA00004613"/>
    </source>
</evidence>
<feature type="active site" description="Charge relay system" evidence="10">
    <location>
        <position position="427"/>
    </location>
</feature>
<name>A0AAJ1T5X4_9BACI</name>
<feature type="domain" description="SLH" evidence="12">
    <location>
        <begin position="705"/>
        <end position="761"/>
    </location>
</feature>
<keyword evidence="5 10" id="KW-0645">Protease</keyword>
<evidence type="ECO:0000259" key="12">
    <source>
        <dbReference type="PROSITE" id="PS51272"/>
    </source>
</evidence>
<dbReference type="PRINTS" id="PR00723">
    <property type="entry name" value="SUBTILISIN"/>
</dbReference>
<dbReference type="GO" id="GO:0004252">
    <property type="term" value="F:serine-type endopeptidase activity"/>
    <property type="evidence" value="ECO:0007669"/>
    <property type="project" value="UniProtKB-UniRule"/>
</dbReference>
<dbReference type="InterPro" id="IPR050131">
    <property type="entry name" value="Peptidase_S8_subtilisin-like"/>
</dbReference>
<dbReference type="GO" id="GO:0005576">
    <property type="term" value="C:extracellular region"/>
    <property type="evidence" value="ECO:0007669"/>
    <property type="project" value="UniProtKB-SubCell"/>
</dbReference>
<dbReference type="GO" id="GO:0006508">
    <property type="term" value="P:proteolysis"/>
    <property type="evidence" value="ECO:0007669"/>
    <property type="project" value="UniProtKB-KW"/>
</dbReference>
<dbReference type="PROSITE" id="PS51892">
    <property type="entry name" value="SUBTILASE"/>
    <property type="match status" value="1"/>
</dbReference>
<sequence>MIKKLFFLLFMMFFSFSSITFAQEEKEWIMYFTSEQKAYEFQHKYPNYSIDRVDNIVKVSATRNQVEQWKSSKTIENFDPNYVKTSVNRPLVNDPLVTRQWGLEAIKFQSVIEKYSTTSKNLLIGKSFSTENEHFPYSSQPFESNTFKISLDGEMINRLSILLDHQEGNWTLSVLDENKNLISKNSGTSEKLDVLLPRGKQLDTLIINIHLQKQWKTTPKIQKVTGVHHIRIGVIDSGIAPHQDFCDNILTSLGKDYKDGFSTPTDEYGHGTHVTGIMGACSNNQTGISGTLAGAPVDIIPLKVLNKYGLGGDYEISKAIQDAIEMNVDVLNISIAGKGKTMMLEESVKKAFEHQIPVIVAAGNWSTLTNTIYPAAFPYVITVSGLTPKKTKVPTSNYGWEVDISAPGENIVSTFLHNTYEPLTGTSMATPFVSTAASLLKVEHPTMDIVQLRTQLMKSTDDVMEKGYDINSGNGSINYQSILDKNQFAPSKMEWLELKEGQTLTKANQLIAFSPTTKGMTAHIFLNENKINEQKINQLLNTVQVPINLQHPNNRFITILTDGEKVEEINYLQAKQSNPSKDEFRDVPHSYWAYQEINEAYQEGLINGYDSKFFRPDDPVTRKHTTMMLNRLFKWNQLETLKPPFSDVSGELNIANFSILSAAEQGVIRGYPTGEFLPNQHLTRGQMALMLARSLHLRQTSEIAKPHLFKDVKETDEIYHAVQVLTSMGIITKQEYFKPNHRLTRAQLASFLVRTMHKRLL</sequence>
<evidence type="ECO:0000256" key="8">
    <source>
        <dbReference type="ARBA" id="ARBA00022825"/>
    </source>
</evidence>
<evidence type="ECO:0000256" key="1">
    <source>
        <dbReference type="ARBA" id="ARBA00001913"/>
    </source>
</evidence>
<dbReference type="Pfam" id="PF00395">
    <property type="entry name" value="SLH"/>
    <property type="match status" value="3"/>
</dbReference>
<dbReference type="PROSITE" id="PS51272">
    <property type="entry name" value="SLH"/>
    <property type="match status" value="3"/>
</dbReference>
<evidence type="ECO:0000256" key="10">
    <source>
        <dbReference type="PROSITE-ProRule" id="PRU01240"/>
    </source>
</evidence>
<dbReference type="EMBL" id="JAUSUC010000017">
    <property type="protein sequence ID" value="MDQ0215300.1"/>
    <property type="molecule type" value="Genomic_DNA"/>
</dbReference>
<dbReference type="SUPFAM" id="SSF52743">
    <property type="entry name" value="Subtilisin-like"/>
    <property type="match status" value="1"/>
</dbReference>
<feature type="signal peptide" evidence="11">
    <location>
        <begin position="1"/>
        <end position="22"/>
    </location>
</feature>
<evidence type="ECO:0000313" key="14">
    <source>
        <dbReference type="Proteomes" id="UP001237207"/>
    </source>
</evidence>
<evidence type="ECO:0000256" key="9">
    <source>
        <dbReference type="ARBA" id="ARBA00022837"/>
    </source>
</evidence>
<dbReference type="InterPro" id="IPR022398">
    <property type="entry name" value="Peptidase_S8_His-AS"/>
</dbReference>
<comment type="similarity">
    <text evidence="3 10">Belongs to the peptidase S8 family.</text>
</comment>
<accession>A0AAJ1T5X4</accession>
<feature type="domain" description="SLH" evidence="12">
    <location>
        <begin position="580"/>
        <end position="643"/>
    </location>
</feature>
<feature type="domain" description="SLH" evidence="12">
    <location>
        <begin position="645"/>
        <end position="704"/>
    </location>
</feature>
<evidence type="ECO:0000256" key="6">
    <source>
        <dbReference type="ARBA" id="ARBA00022729"/>
    </source>
</evidence>
<reference evidence="13" key="1">
    <citation type="submission" date="2023-07" db="EMBL/GenBank/DDBJ databases">
        <title>Genomic Encyclopedia of Type Strains, Phase IV (KMG-IV): sequencing the most valuable type-strain genomes for metagenomic binning, comparative biology and taxonomic classification.</title>
        <authorList>
            <person name="Goeker M."/>
        </authorList>
    </citation>
    <scope>NUCLEOTIDE SEQUENCE</scope>
    <source>
        <strain evidence="13">DSM 23947</strain>
    </source>
</reference>
<dbReference type="PANTHER" id="PTHR43806:SF11">
    <property type="entry name" value="CEREVISIN-RELATED"/>
    <property type="match status" value="1"/>
</dbReference>
<feature type="chain" id="PRO_5042485135" description="SLH domain-containing protein" evidence="11">
    <location>
        <begin position="23"/>
        <end position="761"/>
    </location>
</feature>
<dbReference type="InterPro" id="IPR015500">
    <property type="entry name" value="Peptidase_S8_subtilisin-rel"/>
</dbReference>
<keyword evidence="14" id="KW-1185">Reference proteome</keyword>
<keyword evidence="6 11" id="KW-0732">Signal</keyword>
<evidence type="ECO:0000256" key="7">
    <source>
        <dbReference type="ARBA" id="ARBA00022801"/>
    </source>
</evidence>
<keyword evidence="8 10" id="KW-0720">Serine protease</keyword>
<gene>
    <name evidence="13" type="ORF">J2S13_001700</name>
</gene>